<evidence type="ECO:0000313" key="6">
    <source>
        <dbReference type="Proteomes" id="UP001225906"/>
    </source>
</evidence>
<dbReference type="Pfam" id="PF03441">
    <property type="entry name" value="FAD_binding_7"/>
    <property type="match status" value="1"/>
</dbReference>
<dbReference type="Proteomes" id="UP001225906">
    <property type="component" value="Unassembled WGS sequence"/>
</dbReference>
<dbReference type="Gene3D" id="1.25.40.80">
    <property type="match status" value="1"/>
</dbReference>
<dbReference type="SUPFAM" id="SSF48173">
    <property type="entry name" value="Cryptochrome/photolyase FAD-binding domain"/>
    <property type="match status" value="1"/>
</dbReference>
<gene>
    <name evidence="5" type="ORF">Q9291_08325</name>
</gene>
<comment type="caution">
    <text evidence="5">The sequence shown here is derived from an EMBL/GenBank/DDBJ whole genome shotgun (WGS) entry which is preliminary data.</text>
</comment>
<protein>
    <submittedName>
        <fullName evidence="5">FAD-binding domain-containing protein</fullName>
    </submittedName>
</protein>
<comment type="cofactor">
    <cofactor evidence="1">
        <name>FAD</name>
        <dbReference type="ChEBI" id="CHEBI:57692"/>
    </cofactor>
</comment>
<feature type="domain" description="Cryptochrome/DNA photolyase FAD-binding" evidence="4">
    <location>
        <begin position="101"/>
        <end position="218"/>
    </location>
</feature>
<keyword evidence="3" id="KW-0274">FAD</keyword>
<dbReference type="PANTHER" id="PTHR11455:SF18">
    <property type="entry name" value="SI:CH1073-390K14.1"/>
    <property type="match status" value="1"/>
</dbReference>
<sequence length="418" mass="47080">MKTITHIKLATAREERLQQIDTLFPDAAGPDLGAEWQGGRAAALALLAAADAQAYARTRNHLSGAVTHLSPYIRHGCLSLQEVISDILTRFGAASAKLVSELAYHAYFRQVWHRYGEAILHEMEVPKVPLGQRPLPAYVTQGITGLVCMDEVVRDLVRDGYVHNHARMWFAAYLVHWLKVDWREAADWFEALLLDGNLASNHLSWQWVASSFSHKPYFFNRESMQQFGGERYCQQCKVRCPFDADYATLEHTLFTPDAVPTPIMLEASSKASTLTAPPARRMSSAGSQAMIWVHDEILSPTHPLQTDGRPSVFVFDPQLYGHWPRKRLQFMADCLVEMPNVETWAGNTAEVFSHLGASSIVTQETPQPLLKQAVAGWPVEWQTEPALTARVLESHDLMRFSRYWKKAGPDIMQQTENG</sequence>
<dbReference type="InterPro" id="IPR002081">
    <property type="entry name" value="Cryptochrome/DNA_photolyase_1"/>
</dbReference>
<dbReference type="InterPro" id="IPR005101">
    <property type="entry name" value="Cryptochr/Photolyase_FAD-bd"/>
</dbReference>
<keyword evidence="2" id="KW-0285">Flavoprotein</keyword>
<proteinExistence type="predicted"/>
<dbReference type="InterPro" id="IPR036134">
    <property type="entry name" value="Crypto/Photolyase_FAD-like_sf"/>
</dbReference>
<organism evidence="5 6">
    <name type="scientific">Methylophilus aquaticus</name>
    <dbReference type="NCBI Taxonomy" id="1971610"/>
    <lineage>
        <taxon>Bacteria</taxon>
        <taxon>Pseudomonadati</taxon>
        <taxon>Pseudomonadota</taxon>
        <taxon>Betaproteobacteria</taxon>
        <taxon>Nitrosomonadales</taxon>
        <taxon>Methylophilaceae</taxon>
        <taxon>Methylophilus</taxon>
    </lineage>
</organism>
<dbReference type="Gene3D" id="1.10.579.10">
    <property type="entry name" value="DNA Cyclobutane Dipyrimidine Photolyase, subunit A, domain 3"/>
    <property type="match status" value="1"/>
</dbReference>
<evidence type="ECO:0000256" key="2">
    <source>
        <dbReference type="ARBA" id="ARBA00022630"/>
    </source>
</evidence>
<name>A0ABT9JTG2_9PROT</name>
<evidence type="ECO:0000313" key="5">
    <source>
        <dbReference type="EMBL" id="MDP8567855.1"/>
    </source>
</evidence>
<keyword evidence="6" id="KW-1185">Reference proteome</keyword>
<dbReference type="EMBL" id="JAVCAP010000015">
    <property type="protein sequence ID" value="MDP8567855.1"/>
    <property type="molecule type" value="Genomic_DNA"/>
</dbReference>
<dbReference type="PANTHER" id="PTHR11455">
    <property type="entry name" value="CRYPTOCHROME"/>
    <property type="match status" value="1"/>
</dbReference>
<dbReference type="RefSeq" id="WP_306389578.1">
    <property type="nucleotide sequence ID" value="NZ_JAVCAP010000015.1"/>
</dbReference>
<accession>A0ABT9JTG2</accession>
<evidence type="ECO:0000256" key="1">
    <source>
        <dbReference type="ARBA" id="ARBA00001974"/>
    </source>
</evidence>
<evidence type="ECO:0000259" key="4">
    <source>
        <dbReference type="Pfam" id="PF03441"/>
    </source>
</evidence>
<evidence type="ECO:0000256" key="3">
    <source>
        <dbReference type="ARBA" id="ARBA00022827"/>
    </source>
</evidence>
<reference evidence="6" key="1">
    <citation type="journal article" date="2019" name="Int. J. Syst. Evol. Microbiol.">
        <title>The Global Catalogue of Microorganisms (GCM) 10K type strain sequencing project: providing services to taxonomists for standard genome sequencing and annotation.</title>
        <authorList>
            <consortium name="The Broad Institute Genomics Platform"/>
            <consortium name="The Broad Institute Genome Sequencing Center for Infectious Disease"/>
            <person name="Wu L."/>
            <person name="Ma J."/>
        </authorList>
    </citation>
    <scope>NUCLEOTIDE SEQUENCE [LARGE SCALE GENOMIC DNA]</scope>
    <source>
        <strain evidence="6">VKM B-3159</strain>
    </source>
</reference>